<evidence type="ECO:0000259" key="8">
    <source>
        <dbReference type="PROSITE" id="PS50022"/>
    </source>
</evidence>
<evidence type="ECO:0000256" key="7">
    <source>
        <dbReference type="SAM" id="SignalP"/>
    </source>
</evidence>
<keyword evidence="4" id="KW-0479">Metal-binding</keyword>
<organism evidence="9">
    <name type="scientific">uncultured Thiotrichaceae bacterium</name>
    <dbReference type="NCBI Taxonomy" id="298394"/>
    <lineage>
        <taxon>Bacteria</taxon>
        <taxon>Pseudomonadati</taxon>
        <taxon>Pseudomonadota</taxon>
        <taxon>Gammaproteobacteria</taxon>
        <taxon>Thiotrichales</taxon>
        <taxon>Thiotrichaceae</taxon>
        <taxon>environmental samples</taxon>
    </lineage>
</organism>
<evidence type="ECO:0000256" key="5">
    <source>
        <dbReference type="ARBA" id="ARBA00022837"/>
    </source>
</evidence>
<dbReference type="Pfam" id="PF05567">
    <property type="entry name" value="T4P_PilY1"/>
    <property type="match status" value="1"/>
</dbReference>
<dbReference type="InterPro" id="IPR011047">
    <property type="entry name" value="Quinoprotein_ADH-like_sf"/>
</dbReference>
<dbReference type="InterPro" id="IPR002035">
    <property type="entry name" value="VWF_A"/>
</dbReference>
<dbReference type="EMBL" id="CACVAY010000062">
    <property type="protein sequence ID" value="CAA6813629.1"/>
    <property type="molecule type" value="Genomic_DNA"/>
</dbReference>
<dbReference type="Gene3D" id="2.60.120.260">
    <property type="entry name" value="Galactose-binding domain-like"/>
    <property type="match status" value="1"/>
</dbReference>
<proteinExistence type="inferred from homology"/>
<keyword evidence="6" id="KW-0281">Fimbrium</keyword>
<comment type="subcellular location">
    <subcellularLocation>
        <location evidence="1">Fimbrium</location>
    </subcellularLocation>
</comment>
<protein>
    <recommendedName>
        <fullName evidence="8">F5/8 type C domain-containing protein</fullName>
    </recommendedName>
</protein>
<dbReference type="Pfam" id="PF00754">
    <property type="entry name" value="F5_F8_type_C"/>
    <property type="match status" value="1"/>
</dbReference>
<evidence type="ECO:0000256" key="3">
    <source>
        <dbReference type="ARBA" id="ARBA00022558"/>
    </source>
</evidence>
<comment type="similarity">
    <text evidence="2">Belongs to the PilY1 family.</text>
</comment>
<reference evidence="9" key="1">
    <citation type="submission" date="2020-01" db="EMBL/GenBank/DDBJ databases">
        <authorList>
            <person name="Meier V. D."/>
            <person name="Meier V D."/>
        </authorList>
    </citation>
    <scope>NUCLEOTIDE SEQUENCE</scope>
    <source>
        <strain evidence="9">HLG_WM_MAG_07</strain>
    </source>
</reference>
<dbReference type="InterPro" id="IPR000421">
    <property type="entry name" value="FA58C"/>
</dbReference>
<evidence type="ECO:0000313" key="9">
    <source>
        <dbReference type="EMBL" id="CAA6813629.1"/>
    </source>
</evidence>
<dbReference type="Gene3D" id="3.40.50.410">
    <property type="entry name" value="von Willebrand factor, type A domain"/>
    <property type="match status" value="1"/>
</dbReference>
<evidence type="ECO:0000256" key="6">
    <source>
        <dbReference type="ARBA" id="ARBA00023263"/>
    </source>
</evidence>
<dbReference type="SUPFAM" id="SSF50998">
    <property type="entry name" value="Quinoprotein alcohol dehydrogenase-like"/>
    <property type="match status" value="1"/>
</dbReference>
<dbReference type="InterPro" id="IPR036465">
    <property type="entry name" value="vWFA_dom_sf"/>
</dbReference>
<evidence type="ECO:0000256" key="2">
    <source>
        <dbReference type="ARBA" id="ARBA00008387"/>
    </source>
</evidence>
<gene>
    <name evidence="9" type="ORF">HELGO_WM15087</name>
</gene>
<accession>A0A6S6SSX1</accession>
<dbReference type="Pfam" id="PF13519">
    <property type="entry name" value="VWA_2"/>
    <property type="match status" value="1"/>
</dbReference>
<dbReference type="GO" id="GO:0046872">
    <property type="term" value="F:metal ion binding"/>
    <property type="evidence" value="ECO:0007669"/>
    <property type="project" value="UniProtKB-KW"/>
</dbReference>
<dbReference type="PROSITE" id="PS50022">
    <property type="entry name" value="FA58C_3"/>
    <property type="match status" value="1"/>
</dbReference>
<name>A0A6S6SSX1_9GAMM</name>
<dbReference type="GO" id="GO:0009289">
    <property type="term" value="C:pilus"/>
    <property type="evidence" value="ECO:0007669"/>
    <property type="project" value="UniProtKB-SubCell"/>
</dbReference>
<dbReference type="InterPro" id="IPR008707">
    <property type="entry name" value="B-propeller_PilY1"/>
</dbReference>
<feature type="signal peptide" evidence="7">
    <location>
        <begin position="1"/>
        <end position="25"/>
    </location>
</feature>
<keyword evidence="7" id="KW-0732">Signal</keyword>
<keyword evidence="5" id="KW-0106">Calcium</keyword>
<sequence>MNKKSVLKQIIGVIAGSLLSVSVQAKDTDIYFPDVANATGHNVMFIMDVSGSMRTQVPNTTQNRYEAMKGAFNDVLSSMPASVNVGLMNFGSIGNDRHDFAQGVKFPVSPLNANAKDTIRDGLPLKNGSPNWDANNIPTPADADTVLDYLPNVLESWSPRGYTPLVDALYEASLYYRGEKVTWGLGPLEEEGNEWVANPSTYTGEPSGWNGDGCETVFTERLISNAIPTSYSCPQDVSNLGADGDHSYCLATATECIPYEGGGGTVDTIEMGNVSSDDSKDDYETFTHTLEAGSNRMVIVGVQIEDNSSSIGVESITYGGIDMNPIAGTSKTQSNGSWRNKTQMFYLKESELPSDGQHTVIIEVNGNEFVAGAVTVKNVAQDGPEAVATNSDTSDDSFTTSITSLSDNVLLLDIAGAGRDFDDGALEAYSGQTELWSEDADDSDSQASMSYREVASAGSYNMRWDWDDDDEDDYNRAVHSVIALAPSTSAPSNTNFQMGNVATMGGGNDAQSVSHVLEAGTNRVVLAAVAIERNGTPSITSITYGGVAMNSVAGSADIVGSSTKMRTELFYLLDADLPSDGNNTFSVTINGGEMSAGVVTLSGLKQQAAESVETEASSNYTSSNSLSITTTSSNVVLVDLLGAGASNGSFDVNSSQTEIWSESANSSRGTMSAKVVNSAGSHAMSWEWDSNSHLNRYSHSLAAFELAENLVYPEARYVKLVAKSSTNDGPYTSLAELDLYDEDGNQINNSGWSATVDSFEPTGEGAKGGHASHAIDGNDNTFWHTEWLASNPDPAHDHSIIVDLGQAYHLKELHHLPRQDGGENGRIDDYEIYVSMDGSTWGSAVATGNFINNSSEQVVEFDKVAAGISGSGSGTGAGGGTGVPGALADTDEALTAGSCVFTMCAGKTSPLPTYASPVVSECQSNSIILLSDGSPQASKSVQVNATYDKIKTEQAWSGGLADIFDGLSCASNPQGYPRGTCGPELTDYISKHDNLPSVDGDQYIDTYTIGLGLGQSSNAEKYLESLSSVDDPNTQDIEGYYSADDKQELLTAFSTILQDIVTGEASTSFSNPGYSIVARTGLNHEDSVFIPTFKVSNDVVWEGNLKKFKIVNVNGKRKIRGKNNLDAVSELGIFTNNAHDYWSQSTQADGEAVENGGVASLLKAPANREVYVDLETCSGECNLDLSSSTNALNISNASTMTNTDLGLVSDASADDRKALICFARGAEGYDTTNDECMGGARKHMGDMLHFEPIVVTYDDDHDDENDATHKQVIFAGTNEGYLHAFDTHSGEELWAFMPRSLLKNIKPQYDNNEYRGHRYGVDGYAKVWKKSATETYFYYGLRRGGNEYYAFDISDPSVPKLMWKIVGETTGFEHLGQTWSQPYISKMRDGTSDDLIPVVVFTGGYDTNQDKALTGSDARAIADTVGNDVFIVNAETGSLIFSAQADITAATLPGVDGDQLTHSIPGGARLLDMDRDGGIDRMYFGDVAGQLWRLDLNVGDLDASVLVKLASLGGGDIDTEPRKFFNEPDASITRVSGETKLLLSLGSGDRSDPLEETVINRFYVIKDDYILSDIPSDYETIDDTDTNFERVIMSGTEGGISVTSSFENDENLVQTDKKGWSVQFSAVGEKVLGGSLTSHGKVVFTTLVPDVYANSSTTVCGIPATQGRFYALDILSGEAAVDLDDDGGDPDANDMFTVVSANEIPGDVQVIFNAPSDDTGGDCSEGNCVQNVDFRVGKKLSQIFSFNAGVLESISWGRPQK</sequence>
<dbReference type="SUPFAM" id="SSF53300">
    <property type="entry name" value="vWA-like"/>
    <property type="match status" value="1"/>
</dbReference>
<evidence type="ECO:0000256" key="4">
    <source>
        <dbReference type="ARBA" id="ARBA00022723"/>
    </source>
</evidence>
<evidence type="ECO:0000256" key="1">
    <source>
        <dbReference type="ARBA" id="ARBA00004561"/>
    </source>
</evidence>
<feature type="domain" description="F5/8 type C" evidence="8">
    <location>
        <begin position="732"/>
        <end position="841"/>
    </location>
</feature>
<dbReference type="InterPro" id="IPR008979">
    <property type="entry name" value="Galactose-bd-like_sf"/>
</dbReference>
<dbReference type="SUPFAM" id="SSF49785">
    <property type="entry name" value="Galactose-binding domain-like"/>
    <property type="match status" value="1"/>
</dbReference>
<keyword evidence="3" id="KW-1029">Fimbrium biogenesis</keyword>
<feature type="chain" id="PRO_5028051653" description="F5/8 type C domain-containing protein" evidence="7">
    <location>
        <begin position="26"/>
        <end position="1761"/>
    </location>
</feature>